<evidence type="ECO:0000256" key="5">
    <source>
        <dbReference type="ARBA" id="ARBA00022679"/>
    </source>
</evidence>
<feature type="binding site" evidence="11">
    <location>
        <position position="55"/>
    </location>
    <ligand>
        <name>ATP</name>
        <dbReference type="ChEBI" id="CHEBI:30616"/>
    </ligand>
</feature>
<feature type="binding site" evidence="11">
    <location>
        <position position="172"/>
    </location>
    <ligand>
        <name>ATP</name>
        <dbReference type="ChEBI" id="CHEBI:30616"/>
    </ligand>
</feature>
<comment type="function">
    <text evidence="11">Catalyzes the reversible phosphorylation of UMP to UDP.</text>
</comment>
<dbReference type="Proteomes" id="UP001240643">
    <property type="component" value="Unassembled WGS sequence"/>
</dbReference>
<organism evidence="13 14">
    <name type="scientific">Mycoplasmoides fastidiosum</name>
    <dbReference type="NCBI Taxonomy" id="92758"/>
    <lineage>
        <taxon>Bacteria</taxon>
        <taxon>Bacillati</taxon>
        <taxon>Mycoplasmatota</taxon>
        <taxon>Mycoplasmoidales</taxon>
        <taxon>Mycoplasmoidaceae</taxon>
        <taxon>Mycoplasmoides</taxon>
    </lineage>
</organism>
<evidence type="ECO:0000256" key="1">
    <source>
        <dbReference type="ARBA" id="ARBA00004496"/>
    </source>
</evidence>
<dbReference type="InterPro" id="IPR001048">
    <property type="entry name" value="Asp/Glu/Uridylate_kinase"/>
</dbReference>
<evidence type="ECO:0000256" key="2">
    <source>
        <dbReference type="ARBA" id="ARBA00004791"/>
    </source>
</evidence>
<keyword evidence="8 11" id="KW-0067">ATP-binding</keyword>
<dbReference type="SUPFAM" id="SSF53633">
    <property type="entry name" value="Carbamate kinase-like"/>
    <property type="match status" value="1"/>
</dbReference>
<dbReference type="PANTHER" id="PTHR42833">
    <property type="entry name" value="URIDYLATE KINASE"/>
    <property type="match status" value="1"/>
</dbReference>
<evidence type="ECO:0000256" key="3">
    <source>
        <dbReference type="ARBA" id="ARBA00007614"/>
    </source>
</evidence>
<gene>
    <name evidence="11" type="primary">pyrH</name>
    <name evidence="13" type="ORF">J2Z62_000632</name>
</gene>
<dbReference type="InterPro" id="IPR011817">
    <property type="entry name" value="Uridylate_kinase"/>
</dbReference>
<comment type="caution">
    <text evidence="13">The sequence shown here is derived from an EMBL/GenBank/DDBJ whole genome shotgun (WGS) entry which is preliminary data.</text>
</comment>
<protein>
    <recommendedName>
        <fullName evidence="11">Uridylate kinase</fullName>
        <shortName evidence="11">UK</shortName>
        <ecNumber evidence="11">2.7.4.22</ecNumber>
    </recommendedName>
    <alternativeName>
        <fullName evidence="11">Uridine monophosphate kinase</fullName>
        <shortName evidence="11">UMP kinase</shortName>
        <shortName evidence="11">UMPK</shortName>
    </alternativeName>
</protein>
<evidence type="ECO:0000313" key="13">
    <source>
        <dbReference type="EMBL" id="MDQ0514194.1"/>
    </source>
</evidence>
<comment type="pathway">
    <text evidence="2 11">Pyrimidine metabolism; CTP biosynthesis via de novo pathway; UDP from UMP (UMPK route): step 1/1.</text>
</comment>
<evidence type="ECO:0000256" key="11">
    <source>
        <dbReference type="HAMAP-Rule" id="MF_01220"/>
    </source>
</evidence>
<evidence type="ECO:0000313" key="14">
    <source>
        <dbReference type="Proteomes" id="UP001240643"/>
    </source>
</evidence>
<dbReference type="NCBIfam" id="TIGR02075">
    <property type="entry name" value="pyrH_bact"/>
    <property type="match status" value="1"/>
</dbReference>
<comment type="caution">
    <text evidence="11">Lacks conserved residue(s) required for the propagation of feature annotation.</text>
</comment>
<comment type="activity regulation">
    <text evidence="11">Inhibited by UTP.</text>
</comment>
<proteinExistence type="inferred from homology"/>
<dbReference type="CDD" id="cd04254">
    <property type="entry name" value="AAK_UMPK-PyrH-Ec"/>
    <property type="match status" value="1"/>
</dbReference>
<dbReference type="PIRSF" id="PIRSF005650">
    <property type="entry name" value="Uridylate_kin"/>
    <property type="match status" value="1"/>
</dbReference>
<keyword evidence="6 11" id="KW-0547">Nucleotide-binding</keyword>
<dbReference type="InterPro" id="IPR036393">
    <property type="entry name" value="AceGlu_kinase-like_sf"/>
</dbReference>
<evidence type="ECO:0000256" key="4">
    <source>
        <dbReference type="ARBA" id="ARBA00022490"/>
    </source>
</evidence>
<evidence type="ECO:0000256" key="8">
    <source>
        <dbReference type="ARBA" id="ARBA00022840"/>
    </source>
</evidence>
<comment type="catalytic activity">
    <reaction evidence="10 11">
        <text>UMP + ATP = UDP + ADP</text>
        <dbReference type="Rhea" id="RHEA:24400"/>
        <dbReference type="ChEBI" id="CHEBI:30616"/>
        <dbReference type="ChEBI" id="CHEBI:57865"/>
        <dbReference type="ChEBI" id="CHEBI:58223"/>
        <dbReference type="ChEBI" id="CHEBI:456216"/>
        <dbReference type="EC" id="2.7.4.22"/>
    </reaction>
</comment>
<evidence type="ECO:0000256" key="7">
    <source>
        <dbReference type="ARBA" id="ARBA00022777"/>
    </source>
</evidence>
<name>A0ABU0LZR1_9BACT</name>
<feature type="binding site" evidence="11">
    <location>
        <position position="54"/>
    </location>
    <ligand>
        <name>UMP</name>
        <dbReference type="ChEBI" id="CHEBI:57865"/>
    </ligand>
</feature>
<dbReference type="RefSeq" id="WP_256547115.1">
    <property type="nucleotide sequence ID" value="NZ_CP101809.1"/>
</dbReference>
<evidence type="ECO:0000256" key="10">
    <source>
        <dbReference type="ARBA" id="ARBA00047767"/>
    </source>
</evidence>
<feature type="domain" description="Aspartate/glutamate/uridylate kinase" evidence="12">
    <location>
        <begin position="7"/>
        <end position="217"/>
    </location>
</feature>
<dbReference type="Gene3D" id="3.40.1160.10">
    <property type="entry name" value="Acetylglutamate kinase-like"/>
    <property type="match status" value="1"/>
</dbReference>
<dbReference type="GO" id="GO:0033862">
    <property type="term" value="F:UMP kinase activity"/>
    <property type="evidence" value="ECO:0007669"/>
    <property type="project" value="UniProtKB-EC"/>
</dbReference>
<dbReference type="InterPro" id="IPR015963">
    <property type="entry name" value="Uridylate_kinase_bac"/>
</dbReference>
<feature type="binding site" evidence="11">
    <location>
        <position position="169"/>
    </location>
    <ligand>
        <name>ATP</name>
        <dbReference type="ChEBI" id="CHEBI:30616"/>
    </ligand>
</feature>
<reference evidence="13" key="1">
    <citation type="submission" date="2023-07" db="EMBL/GenBank/DDBJ databases">
        <title>Genomic Encyclopedia of Type Strains, Phase IV (KMG-IV): sequencing the most valuable type-strain genomes for metagenomic binning, comparative biology and taxonomic classification.</title>
        <authorList>
            <person name="Goeker M."/>
        </authorList>
    </citation>
    <scope>NUCLEOTIDE SEQUENCE [LARGE SCALE GENOMIC DNA]</scope>
    <source>
        <strain evidence="13">DSM 21204</strain>
    </source>
</reference>
<comment type="subunit">
    <text evidence="11">Homohexamer.</text>
</comment>
<feature type="binding site" evidence="11">
    <location>
        <position position="59"/>
    </location>
    <ligand>
        <name>ATP</name>
        <dbReference type="ChEBI" id="CHEBI:30616"/>
    </ligand>
</feature>
<evidence type="ECO:0000256" key="9">
    <source>
        <dbReference type="ARBA" id="ARBA00022975"/>
    </source>
</evidence>
<keyword evidence="5 11" id="KW-0808">Transferase</keyword>
<feature type="binding site" evidence="11">
    <location>
        <begin position="135"/>
        <end position="142"/>
    </location>
    <ligand>
        <name>UMP</name>
        <dbReference type="ChEBI" id="CHEBI:57865"/>
    </ligand>
</feature>
<keyword evidence="9 11" id="KW-0665">Pyrimidine biosynthesis</keyword>
<dbReference type="PANTHER" id="PTHR42833:SF4">
    <property type="entry name" value="URIDYLATE KINASE PUMPKIN, CHLOROPLASTIC"/>
    <property type="match status" value="1"/>
</dbReference>
<evidence type="ECO:0000256" key="6">
    <source>
        <dbReference type="ARBA" id="ARBA00022741"/>
    </source>
</evidence>
<dbReference type="EC" id="2.7.4.22" evidence="11"/>
<comment type="subcellular location">
    <subcellularLocation>
        <location evidence="1 11">Cytoplasm</location>
    </subcellularLocation>
</comment>
<comment type="similarity">
    <text evidence="3 11">Belongs to the UMP kinase family.</text>
</comment>
<sequence>MVSQPKKRILIKISGGCLQASNSSEFFDHDKLIDLCLQIKEISKTYQVGLVVGGGNLWRGKSNYLQELHDQTSHYIGMLATVMNGLVFHDFLAAVGVKSKVYSSLQCGQVANQINILNLREELGTDQVLIFTGGAGIPYVSTDTGSAIRAIEIGADIILMGKDNVDGVYSDDPKKNPDAVFYDKMSYDQIIQNKLSVMDNASVNICKENNIKILVFNQSSKNAFVRALNDDIVMTKISS</sequence>
<keyword evidence="4 11" id="KW-0963">Cytoplasm</keyword>
<accession>A0ABU0LZR1</accession>
<feature type="binding site" evidence="11">
    <location>
        <begin position="12"/>
        <end position="15"/>
    </location>
    <ligand>
        <name>ATP</name>
        <dbReference type="ChEBI" id="CHEBI:30616"/>
    </ligand>
</feature>
<evidence type="ECO:0000259" key="12">
    <source>
        <dbReference type="Pfam" id="PF00696"/>
    </source>
</evidence>
<keyword evidence="14" id="KW-1185">Reference proteome</keyword>
<dbReference type="EMBL" id="JAUSWO010000001">
    <property type="protein sequence ID" value="MDQ0514194.1"/>
    <property type="molecule type" value="Genomic_DNA"/>
</dbReference>
<keyword evidence="7 11" id="KW-0418">Kinase</keyword>
<dbReference type="HAMAP" id="MF_01220_B">
    <property type="entry name" value="PyrH_B"/>
    <property type="match status" value="1"/>
</dbReference>
<dbReference type="Pfam" id="PF00696">
    <property type="entry name" value="AA_kinase"/>
    <property type="match status" value="1"/>
</dbReference>